<gene>
    <name evidence="2" type="ORF">SAMN05444267_1002174</name>
</gene>
<feature type="coiled-coil region" evidence="1">
    <location>
        <begin position="336"/>
        <end position="363"/>
    </location>
</feature>
<dbReference type="AlphaFoldDB" id="A0A1M6R419"/>
<proteinExistence type="predicted"/>
<reference evidence="3" key="1">
    <citation type="submission" date="2016-11" db="EMBL/GenBank/DDBJ databases">
        <authorList>
            <person name="Varghese N."/>
            <person name="Submissions S."/>
        </authorList>
    </citation>
    <scope>NUCLEOTIDE SEQUENCE [LARGE SCALE GENOMIC DNA]</scope>
    <source>
        <strain evidence="3">DSM 26899</strain>
    </source>
</reference>
<accession>A0A1M6R419</accession>
<evidence type="ECO:0000256" key="1">
    <source>
        <dbReference type="SAM" id="Coils"/>
    </source>
</evidence>
<evidence type="ECO:0000313" key="2">
    <source>
        <dbReference type="EMBL" id="SHK27150.1"/>
    </source>
</evidence>
<dbReference type="RefSeq" id="WP_073290461.1">
    <property type="nucleotide sequence ID" value="NZ_FRAV01000002.1"/>
</dbReference>
<sequence>MINKISHCTNRTITDSFQDIQEVIEFIRSPPQEHVKLVEYARTLERSSAEYKEIKINKLSAISINFNFSDGYIIGKNIAEPTGYLYIDVDCKTEQDFEINTTYTCAYWRSLSDTGLTLIVKVDGLTPYNFKAATREIANVLKIPYDPQAVSIDRLTILPYDQNAYYNDNVEVFPVADLLAGLDVAVEHSSTGTQFFRDTIIKENTLIGIHRDGKIRYHNLDEATQDLSFEYNDQGIHDCGEDKIKYHSAFMPKRVKDGNREKTLSLYAKRLVHLNHDLDKETLSKLIYTANMLNLLTPLDTKEVRNIIDKAFNDRQAPRVNKTKRFFFQDVTLTPVEKSRKCLEVLNQEKRQKTQEKKNLISELFCNWDCHTDGKITPKKVINLTGLKKTMVYEYFKGNPDDIPDCDNI</sequence>
<dbReference type="Proteomes" id="UP000184364">
    <property type="component" value="Unassembled WGS sequence"/>
</dbReference>
<protein>
    <submittedName>
        <fullName evidence="2">Uncharacterized protein</fullName>
    </submittedName>
</protein>
<name>A0A1M6R419_9FLAO</name>
<keyword evidence="1" id="KW-0175">Coiled coil</keyword>
<keyword evidence="3" id="KW-1185">Reference proteome</keyword>
<organism evidence="2 3">
    <name type="scientific">Chryseobacterium polytrichastri</name>
    <dbReference type="NCBI Taxonomy" id="1302687"/>
    <lineage>
        <taxon>Bacteria</taxon>
        <taxon>Pseudomonadati</taxon>
        <taxon>Bacteroidota</taxon>
        <taxon>Flavobacteriia</taxon>
        <taxon>Flavobacteriales</taxon>
        <taxon>Weeksellaceae</taxon>
        <taxon>Chryseobacterium group</taxon>
        <taxon>Chryseobacterium</taxon>
    </lineage>
</organism>
<dbReference type="EMBL" id="FRAV01000002">
    <property type="protein sequence ID" value="SHK27150.1"/>
    <property type="molecule type" value="Genomic_DNA"/>
</dbReference>
<dbReference type="OrthoDB" id="786245at2"/>
<evidence type="ECO:0000313" key="3">
    <source>
        <dbReference type="Proteomes" id="UP000184364"/>
    </source>
</evidence>